<proteinExistence type="predicted"/>
<evidence type="ECO:0000256" key="1">
    <source>
        <dbReference type="SAM" id="Phobius"/>
    </source>
</evidence>
<keyword evidence="1" id="KW-1133">Transmembrane helix</keyword>
<feature type="transmembrane region" description="Helical" evidence="1">
    <location>
        <begin position="7"/>
        <end position="25"/>
    </location>
</feature>
<organism evidence="2 3">
    <name type="scientific">Methanobacterium formicicum</name>
    <dbReference type="NCBI Taxonomy" id="2162"/>
    <lineage>
        <taxon>Archaea</taxon>
        <taxon>Methanobacteriati</taxon>
        <taxon>Methanobacteriota</taxon>
        <taxon>Methanomada group</taxon>
        <taxon>Methanobacteria</taxon>
        <taxon>Methanobacteriales</taxon>
        <taxon>Methanobacteriaceae</taxon>
        <taxon>Methanobacterium</taxon>
    </lineage>
</organism>
<feature type="transmembrane region" description="Helical" evidence="1">
    <location>
        <begin position="31"/>
        <end position="49"/>
    </location>
</feature>
<accession>A0A843AV03</accession>
<evidence type="ECO:0000313" key="2">
    <source>
        <dbReference type="EMBL" id="MBF4475024.1"/>
    </source>
</evidence>
<dbReference type="AlphaFoldDB" id="A0A843AV03"/>
<keyword evidence="1" id="KW-0812">Transmembrane</keyword>
<comment type="caution">
    <text evidence="2">The sequence shown here is derived from an EMBL/GenBank/DDBJ whole genome shotgun (WGS) entry which is preliminary data.</text>
</comment>
<protein>
    <submittedName>
        <fullName evidence="2">Uncharacterized protein</fullName>
    </submittedName>
</protein>
<keyword evidence="1" id="KW-0472">Membrane</keyword>
<reference evidence="2" key="1">
    <citation type="submission" date="2020-10" db="EMBL/GenBank/DDBJ databases">
        <title>Dehalococcoides mccartyi of a TCE/Cr reducing biochatode.</title>
        <authorList>
            <person name="Matturro B."/>
        </authorList>
    </citation>
    <scope>NUCLEOTIDE SEQUENCE</scope>
    <source>
        <strain evidence="2">Bin2</strain>
    </source>
</reference>
<dbReference type="RefSeq" id="WP_276699044.1">
    <property type="nucleotide sequence ID" value="NZ_JADIIL010000019.1"/>
</dbReference>
<dbReference type="Proteomes" id="UP000606900">
    <property type="component" value="Unassembled WGS sequence"/>
</dbReference>
<evidence type="ECO:0000313" key="3">
    <source>
        <dbReference type="Proteomes" id="UP000606900"/>
    </source>
</evidence>
<name>A0A843AV03_METFO</name>
<gene>
    <name evidence="2" type="ORF">ISP06_06080</name>
</gene>
<sequence length="117" mass="13447">MKTGSIVIIIAGCIFAVIESIRVFYGALLPSLFNILVGILLIIIGVFHNKGYFNKNFFMAIFSVIALWGLMLLYIFLFRTNEYLEWKNIFYLQIGLFVLLIITFGGPYIRRLKKGNL</sequence>
<feature type="transmembrane region" description="Helical" evidence="1">
    <location>
        <begin position="89"/>
        <end position="109"/>
    </location>
</feature>
<feature type="transmembrane region" description="Helical" evidence="1">
    <location>
        <begin position="56"/>
        <end position="77"/>
    </location>
</feature>
<dbReference type="EMBL" id="JADIIL010000019">
    <property type="protein sequence ID" value="MBF4475024.1"/>
    <property type="molecule type" value="Genomic_DNA"/>
</dbReference>